<accession>A0A0U5JGA9</accession>
<dbReference type="Proteomes" id="UP000069902">
    <property type="component" value="Plasmid pPNK"/>
</dbReference>
<sequence>MPTNHVKPQKTYLQALYPSVGRKFFFSDDGIDRCFYELCVLSELKNALRSGNLCMHGSRQFKDFEEYLLPTEKSASLKEAKQSPIIL</sequence>
<evidence type="ECO:0000313" key="2">
    <source>
        <dbReference type="Proteomes" id="UP000069902"/>
    </source>
</evidence>
<dbReference type="PATRIC" id="fig|389348.3.peg.2854"/>
<geneLocation type="plasmid" evidence="2">
    <name>pPNK</name>
</geneLocation>
<reference evidence="2" key="1">
    <citation type="submission" date="2015-09" db="EMBL/GenBank/DDBJ databases">
        <authorList>
            <person name="Bertelli C."/>
        </authorList>
    </citation>
    <scope>NUCLEOTIDE SEQUENCE [LARGE SCALE GENOMIC DNA]</scope>
    <source>
        <strain evidence="2">KNic</strain>
        <plasmid evidence="2">pPNK</plasmid>
    </source>
</reference>
<organism evidence="1 2">
    <name type="scientific">Candidatus Protochlamydia naegleriophila</name>
    <dbReference type="NCBI Taxonomy" id="389348"/>
    <lineage>
        <taxon>Bacteria</taxon>
        <taxon>Pseudomonadati</taxon>
        <taxon>Chlamydiota</taxon>
        <taxon>Chlamydiia</taxon>
        <taxon>Parachlamydiales</taxon>
        <taxon>Parachlamydiaceae</taxon>
        <taxon>Candidatus Protochlamydia</taxon>
    </lineage>
</organism>
<proteinExistence type="predicted"/>
<name>A0A0U5JGA9_9BACT</name>
<gene>
    <name evidence="1" type="ORF">PNK_p0087</name>
</gene>
<dbReference type="AlphaFoldDB" id="A0A0U5JGA9"/>
<dbReference type="EMBL" id="LN879503">
    <property type="protein sequence ID" value="CUI18141.1"/>
    <property type="molecule type" value="Genomic_DNA"/>
</dbReference>
<dbReference type="RefSeq" id="WP_059062583.1">
    <property type="nucleotide sequence ID" value="NZ_LN879503.1"/>
</dbReference>
<dbReference type="KEGG" id="pnl:PNK_p0087"/>
<keyword evidence="2" id="KW-1185">Reference proteome</keyword>
<evidence type="ECO:0000313" key="1">
    <source>
        <dbReference type="EMBL" id="CUI18141.1"/>
    </source>
</evidence>
<dbReference type="InParanoid" id="A0A0U5JGA9"/>
<protein>
    <submittedName>
        <fullName evidence="1">Transposase</fullName>
    </submittedName>
</protein>